<evidence type="ECO:0000313" key="2">
    <source>
        <dbReference type="EMBL" id="MEY8001836.1"/>
    </source>
</evidence>
<reference evidence="2 3" key="1">
    <citation type="submission" date="2024-08" db="EMBL/GenBank/DDBJ databases">
        <title>Clostridium lapicellarii sp. nov., and Clostridium renhuaiense sp. nov., two species isolated from the mud in a fermentation cellar used for producing sauce-flavour Chinese liquors.</title>
        <authorList>
            <person name="Yang F."/>
            <person name="Wang H."/>
            <person name="Chen L.Q."/>
            <person name="Zhou N."/>
            <person name="Lu J.J."/>
            <person name="Pu X.X."/>
            <person name="Wan B."/>
            <person name="Wang L."/>
            <person name="Liu S.J."/>
        </authorList>
    </citation>
    <scope>NUCLEOTIDE SEQUENCE [LARGE SCALE GENOMIC DNA]</scope>
    <source>
        <strain evidence="2 3">MT-5</strain>
    </source>
</reference>
<dbReference type="EMBL" id="JBGEWD010000026">
    <property type="protein sequence ID" value="MEY8001836.1"/>
    <property type="molecule type" value="Genomic_DNA"/>
</dbReference>
<gene>
    <name evidence="2" type="ORF">AB8U03_16875</name>
</gene>
<dbReference type="RefSeq" id="WP_369705731.1">
    <property type="nucleotide sequence ID" value="NZ_JBGEWD010000026.1"/>
</dbReference>
<protein>
    <submittedName>
        <fullName evidence="2">YtxH domain-containing protein</fullName>
    </submittedName>
</protein>
<organism evidence="2 3">
    <name type="scientific">Clostridium moutaii</name>
    <dbReference type="NCBI Taxonomy" id="3240932"/>
    <lineage>
        <taxon>Bacteria</taxon>
        <taxon>Bacillati</taxon>
        <taxon>Bacillota</taxon>
        <taxon>Clostridia</taxon>
        <taxon>Eubacteriales</taxon>
        <taxon>Clostridiaceae</taxon>
        <taxon>Clostridium</taxon>
    </lineage>
</organism>
<keyword evidence="1" id="KW-0812">Transmembrane</keyword>
<evidence type="ECO:0000313" key="3">
    <source>
        <dbReference type="Proteomes" id="UP001564657"/>
    </source>
</evidence>
<comment type="caution">
    <text evidence="2">The sequence shown here is derived from an EMBL/GenBank/DDBJ whole genome shotgun (WGS) entry which is preliminary data.</text>
</comment>
<keyword evidence="1" id="KW-0472">Membrane</keyword>
<sequence>MIMHGKFLAGAIIGAAVGMMVIPELGGSNKRKIRRASRHLKSTADDMMNWMK</sequence>
<accession>A0ABV4BSR9</accession>
<proteinExistence type="predicted"/>
<dbReference type="Proteomes" id="UP001564657">
    <property type="component" value="Unassembled WGS sequence"/>
</dbReference>
<keyword evidence="1" id="KW-1133">Transmembrane helix</keyword>
<evidence type="ECO:0000256" key="1">
    <source>
        <dbReference type="SAM" id="Phobius"/>
    </source>
</evidence>
<name>A0ABV4BSR9_9CLOT</name>
<feature type="transmembrane region" description="Helical" evidence="1">
    <location>
        <begin position="6"/>
        <end position="25"/>
    </location>
</feature>
<keyword evidence="3" id="KW-1185">Reference proteome</keyword>